<protein>
    <submittedName>
        <fullName evidence="1">Uncharacterized protein</fullName>
    </submittedName>
</protein>
<accession>C1GNR1</accession>
<sequence length="246" mass="26293">MIDMGLPDAGITSYSISTTWVSTAGPGIWYICDTGPPVRISQRGAANTRCAARVLIPNPISSVDVEGGWTMGSSLSQRCKERRDQLRSCDAQAGSNSLSQRLGRNGLSALGTPSYRVKSVATGDIIRGTCLDTIPDKYAYTWTLHPASTPPSILRPPPSILPSAGVDTSSAHERCTRTGMESSVLESTDTEIRNKAIIQNTYARSSCSPLRQPPVLRQSPISQISPFLSPAVGSLCWLGSFPFGYG</sequence>
<dbReference type="VEuPathDB" id="FungiDB:PAAG_00156"/>
<dbReference type="GeneID" id="9101193"/>
<evidence type="ECO:0000313" key="2">
    <source>
        <dbReference type="Proteomes" id="UP000002059"/>
    </source>
</evidence>
<name>C1GNR1_PARBA</name>
<evidence type="ECO:0000313" key="1">
    <source>
        <dbReference type="EMBL" id="EEH35833.1"/>
    </source>
</evidence>
<keyword evidence="2" id="KW-1185">Reference proteome</keyword>
<proteinExistence type="predicted"/>
<gene>
    <name evidence="1" type="ORF">PAAG_00156</name>
</gene>
<dbReference type="Proteomes" id="UP000002059">
    <property type="component" value="Partially assembled WGS sequence"/>
</dbReference>
<dbReference type="HOGENOM" id="CLU_1129378_0_0_1"/>
<dbReference type="EMBL" id="KN293992">
    <property type="protein sequence ID" value="EEH35833.1"/>
    <property type="molecule type" value="Genomic_DNA"/>
</dbReference>
<organism evidence="1 2">
    <name type="scientific">Paracoccidioides lutzii (strain ATCC MYA-826 / Pb01)</name>
    <name type="common">Paracoccidioides brasiliensis</name>
    <dbReference type="NCBI Taxonomy" id="502779"/>
    <lineage>
        <taxon>Eukaryota</taxon>
        <taxon>Fungi</taxon>
        <taxon>Dikarya</taxon>
        <taxon>Ascomycota</taxon>
        <taxon>Pezizomycotina</taxon>
        <taxon>Eurotiomycetes</taxon>
        <taxon>Eurotiomycetidae</taxon>
        <taxon>Onygenales</taxon>
        <taxon>Ajellomycetaceae</taxon>
        <taxon>Paracoccidioides</taxon>
    </lineage>
</organism>
<dbReference type="AlphaFoldDB" id="C1GNR1"/>
<dbReference type="KEGG" id="pbl:PAAG_00156"/>
<dbReference type="RefSeq" id="XP_002797617.1">
    <property type="nucleotide sequence ID" value="XM_002797571.1"/>
</dbReference>
<reference evidence="1 2" key="1">
    <citation type="journal article" date="2011" name="PLoS Genet.">
        <title>Comparative genomic analysis of human fungal pathogens causing paracoccidioidomycosis.</title>
        <authorList>
            <person name="Desjardins C.A."/>
            <person name="Champion M.D."/>
            <person name="Holder J.W."/>
            <person name="Muszewska A."/>
            <person name="Goldberg J."/>
            <person name="Bailao A.M."/>
            <person name="Brigido M.M."/>
            <person name="Ferreira M.E."/>
            <person name="Garcia A.M."/>
            <person name="Grynberg M."/>
            <person name="Gujja S."/>
            <person name="Heiman D.I."/>
            <person name="Henn M.R."/>
            <person name="Kodira C.D."/>
            <person name="Leon-Narvaez H."/>
            <person name="Longo L.V."/>
            <person name="Ma L.J."/>
            <person name="Malavazi I."/>
            <person name="Matsuo A.L."/>
            <person name="Morais F.V."/>
            <person name="Pereira M."/>
            <person name="Rodriguez-Brito S."/>
            <person name="Sakthikumar S."/>
            <person name="Salem-Izacc S.M."/>
            <person name="Sykes S.M."/>
            <person name="Teixeira M.M."/>
            <person name="Vallejo M.C."/>
            <person name="Walter M.E."/>
            <person name="Yandava C."/>
            <person name="Young S."/>
            <person name="Zeng Q."/>
            <person name="Zucker J."/>
            <person name="Felipe M.S."/>
            <person name="Goldman G.H."/>
            <person name="Haas B.J."/>
            <person name="McEwen J.G."/>
            <person name="Nino-Vega G."/>
            <person name="Puccia R."/>
            <person name="San-Blas G."/>
            <person name="Soares C.M."/>
            <person name="Birren B.W."/>
            <person name="Cuomo C.A."/>
        </authorList>
    </citation>
    <scope>NUCLEOTIDE SEQUENCE [LARGE SCALE GENOMIC DNA]</scope>
    <source>
        <strain evidence="2">ATCC MYA-826 / Pb01</strain>
    </source>
</reference>